<dbReference type="InterPro" id="IPR012677">
    <property type="entry name" value="Nucleotide-bd_a/b_plait_sf"/>
</dbReference>
<feature type="non-terminal residue" evidence="12">
    <location>
        <position position="1"/>
    </location>
</feature>
<feature type="compositionally biased region" description="Basic and acidic residues" evidence="9">
    <location>
        <begin position="273"/>
        <end position="306"/>
    </location>
</feature>
<protein>
    <recommendedName>
        <fullName evidence="8">Peptidyl-prolyl cis-trans isomerase</fullName>
        <shortName evidence="8">PPIase</shortName>
        <ecNumber evidence="8">5.2.1.8</ecNumber>
    </recommendedName>
</protein>
<dbReference type="PANTHER" id="PTHR45843:SF1">
    <property type="entry name" value="PEPTIDYL-PROLYL CIS-TRANS ISOMERASE-LIKE 4"/>
    <property type="match status" value="1"/>
</dbReference>
<keyword evidence="6" id="KW-0863">Zinc-finger</keyword>
<dbReference type="SMART" id="SM00360">
    <property type="entry name" value="RRM"/>
    <property type="match status" value="1"/>
</dbReference>
<dbReference type="EMBL" id="AUSU01002539">
    <property type="protein sequence ID" value="EPS68597.1"/>
    <property type="molecule type" value="Genomic_DNA"/>
</dbReference>
<dbReference type="PROSITE" id="PS50102">
    <property type="entry name" value="RRM"/>
    <property type="match status" value="1"/>
</dbReference>
<evidence type="ECO:0000313" key="13">
    <source>
        <dbReference type="Proteomes" id="UP000015453"/>
    </source>
</evidence>
<comment type="function">
    <text evidence="8">PPIases accelerate the folding of proteins. It catalyzes the cis-trans isomerization of proline imidic peptide bonds in oligopeptides.</text>
</comment>
<keyword evidence="4 8" id="KW-0413">Isomerase</keyword>
<dbReference type="InterPro" id="IPR035979">
    <property type="entry name" value="RBD_domain_sf"/>
</dbReference>
<dbReference type="GO" id="GO:0005634">
    <property type="term" value="C:nucleus"/>
    <property type="evidence" value="ECO:0007669"/>
    <property type="project" value="UniProtKB-SubCell"/>
</dbReference>
<dbReference type="Proteomes" id="UP000015453">
    <property type="component" value="Unassembled WGS sequence"/>
</dbReference>
<dbReference type="EC" id="5.2.1.8" evidence="8"/>
<proteinExistence type="inferred from homology"/>
<feature type="compositionally biased region" description="Acidic residues" evidence="9">
    <location>
        <begin position="154"/>
        <end position="164"/>
    </location>
</feature>
<dbReference type="GO" id="GO:0003755">
    <property type="term" value="F:peptidyl-prolyl cis-trans isomerase activity"/>
    <property type="evidence" value="ECO:0007669"/>
    <property type="project" value="UniProtKB-UniRule"/>
</dbReference>
<dbReference type="SUPFAM" id="SSF54928">
    <property type="entry name" value="RNA-binding domain, RBD"/>
    <property type="match status" value="1"/>
</dbReference>
<keyword evidence="13" id="KW-1185">Reference proteome</keyword>
<evidence type="ECO:0000256" key="3">
    <source>
        <dbReference type="ARBA" id="ARBA00023110"/>
    </source>
</evidence>
<keyword evidence="3 8" id="KW-0697">Rotamase</keyword>
<evidence type="ECO:0000256" key="6">
    <source>
        <dbReference type="PROSITE-ProRule" id="PRU00047"/>
    </source>
</evidence>
<keyword evidence="6" id="KW-0862">Zinc</keyword>
<evidence type="ECO:0000259" key="10">
    <source>
        <dbReference type="PROSITE" id="PS50102"/>
    </source>
</evidence>
<organism evidence="12 13">
    <name type="scientific">Genlisea aurea</name>
    <dbReference type="NCBI Taxonomy" id="192259"/>
    <lineage>
        <taxon>Eukaryota</taxon>
        <taxon>Viridiplantae</taxon>
        <taxon>Streptophyta</taxon>
        <taxon>Embryophyta</taxon>
        <taxon>Tracheophyta</taxon>
        <taxon>Spermatophyta</taxon>
        <taxon>Magnoliopsida</taxon>
        <taxon>eudicotyledons</taxon>
        <taxon>Gunneridae</taxon>
        <taxon>Pentapetalae</taxon>
        <taxon>asterids</taxon>
        <taxon>lamiids</taxon>
        <taxon>Lamiales</taxon>
        <taxon>Lentibulariaceae</taxon>
        <taxon>Genlisea</taxon>
    </lineage>
</organism>
<name>S8E829_9LAMI</name>
<keyword evidence="7 8" id="KW-0694">RNA-binding</keyword>
<dbReference type="OrthoDB" id="2083at2759"/>
<feature type="compositionally biased region" description="Basic and acidic residues" evidence="9">
    <location>
        <begin position="135"/>
        <end position="153"/>
    </location>
</feature>
<keyword evidence="5 8" id="KW-0539">Nucleus</keyword>
<evidence type="ECO:0000256" key="4">
    <source>
        <dbReference type="ARBA" id="ARBA00023235"/>
    </source>
</evidence>
<evidence type="ECO:0000256" key="9">
    <source>
        <dbReference type="SAM" id="MobiDB-lite"/>
    </source>
</evidence>
<evidence type="ECO:0000256" key="2">
    <source>
        <dbReference type="ARBA" id="ARBA00004123"/>
    </source>
</evidence>
<evidence type="ECO:0000256" key="7">
    <source>
        <dbReference type="PROSITE-ProRule" id="PRU00176"/>
    </source>
</evidence>
<feature type="region of interest" description="Disordered" evidence="9">
    <location>
        <begin position="120"/>
        <end position="306"/>
    </location>
</feature>
<dbReference type="InterPro" id="IPR000504">
    <property type="entry name" value="RRM_dom"/>
</dbReference>
<dbReference type="Pfam" id="PF00076">
    <property type="entry name" value="RRM_1"/>
    <property type="match status" value="1"/>
</dbReference>
<feature type="compositionally biased region" description="Basic and acidic residues" evidence="9">
    <location>
        <begin position="174"/>
        <end position="207"/>
    </location>
</feature>
<dbReference type="CDD" id="cd12235">
    <property type="entry name" value="RRM_PPIL4"/>
    <property type="match status" value="1"/>
</dbReference>
<evidence type="ECO:0000256" key="5">
    <source>
        <dbReference type="ARBA" id="ARBA00023242"/>
    </source>
</evidence>
<keyword evidence="6" id="KW-0479">Metal-binding</keyword>
<evidence type="ECO:0000313" key="12">
    <source>
        <dbReference type="EMBL" id="EPS68597.1"/>
    </source>
</evidence>
<comment type="similarity">
    <text evidence="8">Belongs to the cyclophilin-type PPIase family. PPIL4 subfamily.</text>
</comment>
<evidence type="ECO:0000256" key="1">
    <source>
        <dbReference type="ARBA" id="ARBA00000971"/>
    </source>
</evidence>
<reference evidence="12 13" key="1">
    <citation type="journal article" date="2013" name="BMC Genomics">
        <title>The miniature genome of a carnivorous plant Genlisea aurea contains a low number of genes and short non-coding sequences.</title>
        <authorList>
            <person name="Leushkin E.V."/>
            <person name="Sutormin R.A."/>
            <person name="Nabieva E.R."/>
            <person name="Penin A.A."/>
            <person name="Kondrashov A.S."/>
            <person name="Logacheva M.D."/>
        </authorList>
    </citation>
    <scope>NUCLEOTIDE SEQUENCE [LARGE SCALE GENOMIC DNA]</scope>
</reference>
<comment type="caution">
    <text evidence="12">The sequence shown here is derived from an EMBL/GenBank/DDBJ whole genome shotgun (WGS) entry which is preliminary data.</text>
</comment>
<dbReference type="PANTHER" id="PTHR45843">
    <property type="entry name" value="PEPTIDYL-PROLYL CIS-TRANS ISOMERASE-LIKE 4"/>
    <property type="match status" value="1"/>
</dbReference>
<comment type="subcellular location">
    <subcellularLocation>
        <location evidence="2 8">Nucleus</location>
    </subcellularLocation>
</comment>
<dbReference type="GO" id="GO:0003723">
    <property type="term" value="F:RNA binding"/>
    <property type="evidence" value="ECO:0007669"/>
    <property type="project" value="UniProtKB-UniRule"/>
</dbReference>
<dbReference type="Gene3D" id="3.30.70.330">
    <property type="match status" value="1"/>
</dbReference>
<dbReference type="Pfam" id="PF00098">
    <property type="entry name" value="zf-CCHC"/>
    <property type="match status" value="1"/>
</dbReference>
<dbReference type="InterPro" id="IPR035542">
    <property type="entry name" value="CRIP"/>
</dbReference>
<comment type="catalytic activity">
    <reaction evidence="1 8">
        <text>[protein]-peptidylproline (omega=180) = [protein]-peptidylproline (omega=0)</text>
        <dbReference type="Rhea" id="RHEA:16237"/>
        <dbReference type="Rhea" id="RHEA-COMP:10747"/>
        <dbReference type="Rhea" id="RHEA-COMP:10748"/>
        <dbReference type="ChEBI" id="CHEBI:83833"/>
        <dbReference type="ChEBI" id="CHEBI:83834"/>
        <dbReference type="EC" id="5.2.1.8"/>
    </reaction>
</comment>
<feature type="compositionally biased region" description="Basic and acidic residues" evidence="9">
    <location>
        <begin position="219"/>
        <end position="265"/>
    </location>
</feature>
<dbReference type="PROSITE" id="PS50158">
    <property type="entry name" value="ZF_CCHC"/>
    <property type="match status" value="1"/>
</dbReference>
<feature type="domain" description="CCHC-type" evidence="11">
    <location>
        <begin position="108"/>
        <end position="121"/>
    </location>
</feature>
<evidence type="ECO:0000259" key="11">
    <source>
        <dbReference type="PROSITE" id="PS50158"/>
    </source>
</evidence>
<accession>S8E829</accession>
<dbReference type="AlphaFoldDB" id="S8E829"/>
<sequence>IGDIPIAEIKPPDNVLFVCKLNPVTEDEDLHTIFSRFGVVTSADIIRDYKTGDSLCYAFIEFRDKDACEQAYFKMDNALIDDRRIHVDFSQSVAKLWSQYNREGGGGCFKCGSHDHRANDCTVDSSSKQPPPKYVLRDDAHRQRGDGDKRYEMVFEEDDDDEEEVAVRANVSSRNDKRPPPQGERRARHDGGTHRRTRDEDCVRNRGDEDDGGTHRRKRDEDRVRNCGDEDDGGTHRRTRDEDRIRNHRDEDDGDYKKSRDEAGRSTHSHRGRRDDDRLKNNHRDESKRRRSGDGDERARSRRRDE</sequence>
<feature type="non-terminal residue" evidence="12">
    <location>
        <position position="306"/>
    </location>
</feature>
<feature type="domain" description="RRM" evidence="10">
    <location>
        <begin position="14"/>
        <end position="92"/>
    </location>
</feature>
<dbReference type="GO" id="GO:0008270">
    <property type="term" value="F:zinc ion binding"/>
    <property type="evidence" value="ECO:0007669"/>
    <property type="project" value="UniProtKB-KW"/>
</dbReference>
<gene>
    <name evidence="12" type="ORF">M569_06171</name>
</gene>
<evidence type="ECO:0000256" key="8">
    <source>
        <dbReference type="RuleBase" id="RU365081"/>
    </source>
</evidence>
<dbReference type="InterPro" id="IPR001878">
    <property type="entry name" value="Znf_CCHC"/>
</dbReference>